<protein>
    <submittedName>
        <fullName evidence="3">N-terminal double-transmembrane domain-containing protein</fullName>
    </submittedName>
</protein>
<dbReference type="AlphaFoldDB" id="A0A1M5M6F6"/>
<dbReference type="InterPro" id="IPR024163">
    <property type="entry name" value="Aerotolerance_reg_N"/>
</dbReference>
<keyword evidence="1" id="KW-1133">Transmembrane helix</keyword>
<dbReference type="Pfam" id="PF07584">
    <property type="entry name" value="BatA"/>
    <property type="match status" value="1"/>
</dbReference>
<reference evidence="4" key="1">
    <citation type="submission" date="2016-11" db="EMBL/GenBank/DDBJ databases">
        <authorList>
            <person name="Varghese N."/>
            <person name="Submissions S."/>
        </authorList>
    </citation>
    <scope>NUCLEOTIDE SEQUENCE [LARGE SCALE GENOMIC DNA]</scope>
    <source>
        <strain evidence="4">DSM 24579</strain>
    </source>
</reference>
<dbReference type="STRING" id="1073325.SAMN05444483_1257"/>
<dbReference type="InterPro" id="IPR011933">
    <property type="entry name" value="Double_TM_dom"/>
</dbReference>
<organism evidence="3 4">
    <name type="scientific">Salegentibacter echinorum</name>
    <dbReference type="NCBI Taxonomy" id="1073325"/>
    <lineage>
        <taxon>Bacteria</taxon>
        <taxon>Pseudomonadati</taxon>
        <taxon>Bacteroidota</taxon>
        <taxon>Flavobacteriia</taxon>
        <taxon>Flavobacteriales</taxon>
        <taxon>Flavobacteriaceae</taxon>
        <taxon>Salegentibacter</taxon>
    </lineage>
</organism>
<evidence type="ECO:0000256" key="1">
    <source>
        <dbReference type="SAM" id="Phobius"/>
    </source>
</evidence>
<dbReference type="Gene3D" id="3.40.50.410">
    <property type="entry name" value="von Willebrand factor, type A domain"/>
    <property type="match status" value="1"/>
</dbReference>
<sequence>MEFKQPELLYALFLLIIPLAVHLFQLRRFEKEDFTNVKFLQKVIKQTRKSSRLKKWLVLLTRIFLLTTLILAFAQPYFPAKDTAAARSEKLIFLDNSYSMQASGKNGPLLKSAIRSIIKNLPEDEEISLITQNKQFSRLSLSEMVNELQHLEYASQTLDFASIKLKAQQIFKSTEGEKDLILISDFQDNLKVNVAENEEDINYHFIPFIPQNIDNISLDSLILKNREANEVTFQVKLSSSTNLNESISVSVYDGEKLLAKSAVNFAENLKVTAEFKISSEEIQRGRISIEDAGLQYDNRLYFSLNKLKPARVIVIKENSEANFVNRILTPPEFDLQPFKISQLDYSELNNADFVILNELETLPGALRSNLQSLKKKGVPLAIVLPIDANIKNYNSLLSSLEAPTISGAKKQEQLITDITYAHPLFNDVFNEQTENFDYPKVQSSYNVIGGNKVISYQDNSGFLVELNENYLFTAAINNENSNFKSSPLIVPIFYKLGLSALKNPKLYYENAEAENIQIPLTTKQDEVVHLVSTEDNFIPQQRILGDNLEINTGSFALPPGNYAVTYQEKNKAYLSFNAPRTESELVYKLPKKNENSNIHSSVEDYFKKIKAAGESTQLWKCFVIFALIFLVTEMLLLKFLK</sequence>
<evidence type="ECO:0000313" key="3">
    <source>
        <dbReference type="EMBL" id="SHG72820.1"/>
    </source>
</evidence>
<dbReference type="RefSeq" id="WP_072881896.1">
    <property type="nucleotide sequence ID" value="NZ_FQVT01000025.1"/>
</dbReference>
<gene>
    <name evidence="3" type="ORF">SAMN05444483_1257</name>
</gene>
<name>A0A1M5M6F6_SALEC</name>
<keyword evidence="4" id="KW-1185">Reference proteome</keyword>
<dbReference type="OrthoDB" id="9810200at2"/>
<dbReference type="PANTHER" id="PTHR37464">
    <property type="entry name" value="BLL2463 PROTEIN"/>
    <property type="match status" value="1"/>
</dbReference>
<keyword evidence="1" id="KW-0472">Membrane</keyword>
<keyword evidence="1 3" id="KW-0812">Transmembrane</keyword>
<dbReference type="NCBIfam" id="TIGR02226">
    <property type="entry name" value="two_anch"/>
    <property type="match status" value="1"/>
</dbReference>
<evidence type="ECO:0000259" key="2">
    <source>
        <dbReference type="Pfam" id="PF07584"/>
    </source>
</evidence>
<accession>A0A1M5M6F6</accession>
<evidence type="ECO:0000313" key="4">
    <source>
        <dbReference type="Proteomes" id="UP000183945"/>
    </source>
</evidence>
<proteinExistence type="predicted"/>
<dbReference type="PANTHER" id="PTHR37464:SF1">
    <property type="entry name" value="BLL2463 PROTEIN"/>
    <property type="match status" value="1"/>
</dbReference>
<feature type="transmembrane region" description="Helical" evidence="1">
    <location>
        <begin position="617"/>
        <end position="637"/>
    </location>
</feature>
<dbReference type="InterPro" id="IPR036465">
    <property type="entry name" value="vWFA_dom_sf"/>
</dbReference>
<dbReference type="EMBL" id="FQVT01000025">
    <property type="protein sequence ID" value="SHG72820.1"/>
    <property type="molecule type" value="Genomic_DNA"/>
</dbReference>
<dbReference type="Proteomes" id="UP000183945">
    <property type="component" value="Unassembled WGS sequence"/>
</dbReference>
<feature type="transmembrane region" description="Helical" evidence="1">
    <location>
        <begin position="56"/>
        <end position="78"/>
    </location>
</feature>
<feature type="domain" description="Aerotolerance regulator N-terminal" evidence="2">
    <location>
        <begin position="1"/>
        <end position="76"/>
    </location>
</feature>
<feature type="transmembrane region" description="Helical" evidence="1">
    <location>
        <begin position="6"/>
        <end position="24"/>
    </location>
</feature>